<dbReference type="GO" id="GO:0016747">
    <property type="term" value="F:acyltransferase activity, transferring groups other than amino-acyl groups"/>
    <property type="evidence" value="ECO:0007669"/>
    <property type="project" value="InterPro"/>
</dbReference>
<dbReference type="InterPro" id="IPR016181">
    <property type="entry name" value="Acyl_CoA_acyltransferase"/>
</dbReference>
<proteinExistence type="predicted"/>
<gene>
    <name evidence="2" type="ORF">EV141_2306</name>
</gene>
<dbReference type="InterPro" id="IPR000182">
    <property type="entry name" value="GNAT_dom"/>
</dbReference>
<evidence type="ECO:0000313" key="2">
    <source>
        <dbReference type="EMBL" id="RZS54309.1"/>
    </source>
</evidence>
<accession>A0A4Q7LL77</accession>
<organism evidence="2 3">
    <name type="scientific">Microcella putealis</name>
    <dbReference type="NCBI Taxonomy" id="337005"/>
    <lineage>
        <taxon>Bacteria</taxon>
        <taxon>Bacillati</taxon>
        <taxon>Actinomycetota</taxon>
        <taxon>Actinomycetes</taxon>
        <taxon>Micrococcales</taxon>
        <taxon>Microbacteriaceae</taxon>
        <taxon>Microcella</taxon>
    </lineage>
</organism>
<dbReference type="Proteomes" id="UP000293519">
    <property type="component" value="Unassembled WGS sequence"/>
</dbReference>
<evidence type="ECO:0000313" key="3">
    <source>
        <dbReference type="Proteomes" id="UP000293519"/>
    </source>
</evidence>
<evidence type="ECO:0000259" key="1">
    <source>
        <dbReference type="PROSITE" id="PS51186"/>
    </source>
</evidence>
<dbReference type="SUPFAM" id="SSF55729">
    <property type="entry name" value="Acyl-CoA N-acyltransferases (Nat)"/>
    <property type="match status" value="1"/>
</dbReference>
<dbReference type="OrthoDB" id="9132139at2"/>
<dbReference type="RefSeq" id="WP_130486090.1">
    <property type="nucleotide sequence ID" value="NZ_SGWW01000005.1"/>
</dbReference>
<comment type="caution">
    <text evidence="2">The sequence shown here is derived from an EMBL/GenBank/DDBJ whole genome shotgun (WGS) entry which is preliminary data.</text>
</comment>
<dbReference type="Pfam" id="PF13302">
    <property type="entry name" value="Acetyltransf_3"/>
    <property type="match status" value="1"/>
</dbReference>
<sequence>MELETARFVLSPLGVDDIDAFVDYRRHPSVAHYQSSTTDYSRADAEQLVAEQPRTGLPAAGEWLQLAVRRRADGTLLGDVAVGADPVQPQTFELGVTLMPSVQGNGYAQEALAAVRDQLFASGAHRITMQGDARNAAVLRLVSRLGFRHEASLHDADWFKGEWSSLECFAQLRSEWVP</sequence>
<dbReference type="AlphaFoldDB" id="A0A4Q7LL77"/>
<dbReference type="InterPro" id="IPR051531">
    <property type="entry name" value="N-acetyltransferase"/>
</dbReference>
<name>A0A4Q7LL77_9MICO</name>
<protein>
    <submittedName>
        <fullName evidence="2">RimJ/RimL family protein N-acetyltransferase</fullName>
    </submittedName>
</protein>
<reference evidence="2 3" key="1">
    <citation type="journal article" date="2015" name="Stand. Genomic Sci.">
        <title>Genomic Encyclopedia of Bacterial and Archaeal Type Strains, Phase III: the genomes of soil and plant-associated and newly described type strains.</title>
        <authorList>
            <person name="Whitman W.B."/>
            <person name="Woyke T."/>
            <person name="Klenk H.P."/>
            <person name="Zhou Y."/>
            <person name="Lilburn T.G."/>
            <person name="Beck B.J."/>
            <person name="De Vos P."/>
            <person name="Vandamme P."/>
            <person name="Eisen J.A."/>
            <person name="Garrity G."/>
            <person name="Hugenholtz P."/>
            <person name="Kyrpides N.C."/>
        </authorList>
    </citation>
    <scope>NUCLEOTIDE SEQUENCE [LARGE SCALE GENOMIC DNA]</scope>
    <source>
        <strain evidence="2 3">CV2</strain>
    </source>
</reference>
<feature type="domain" description="N-acetyltransferase" evidence="1">
    <location>
        <begin position="8"/>
        <end position="171"/>
    </location>
</feature>
<dbReference type="EMBL" id="SGWW01000005">
    <property type="protein sequence ID" value="RZS54309.1"/>
    <property type="molecule type" value="Genomic_DNA"/>
</dbReference>
<dbReference type="PROSITE" id="PS51186">
    <property type="entry name" value="GNAT"/>
    <property type="match status" value="1"/>
</dbReference>
<dbReference type="PANTHER" id="PTHR43792">
    <property type="entry name" value="GNAT FAMILY, PUTATIVE (AFU_ORTHOLOGUE AFUA_3G00765)-RELATED-RELATED"/>
    <property type="match status" value="1"/>
</dbReference>
<keyword evidence="2" id="KW-0808">Transferase</keyword>
<keyword evidence="3" id="KW-1185">Reference proteome</keyword>
<dbReference type="PANTHER" id="PTHR43792:SF1">
    <property type="entry name" value="N-ACETYLTRANSFERASE DOMAIN-CONTAINING PROTEIN"/>
    <property type="match status" value="1"/>
</dbReference>
<dbReference type="Gene3D" id="3.40.630.30">
    <property type="match status" value="1"/>
</dbReference>